<evidence type="ECO:0000313" key="1">
    <source>
        <dbReference type="EMBL" id="MCO1658345.1"/>
    </source>
</evidence>
<gene>
    <name evidence="1" type="ORF">KDL28_25095</name>
</gene>
<dbReference type="EMBL" id="JAGSOV010000053">
    <property type="protein sequence ID" value="MCO1658345.1"/>
    <property type="molecule type" value="Genomic_DNA"/>
</dbReference>
<organism evidence="1 2">
    <name type="scientific">Pseudonocardia humida</name>
    <dbReference type="NCBI Taxonomy" id="2800819"/>
    <lineage>
        <taxon>Bacteria</taxon>
        <taxon>Bacillati</taxon>
        <taxon>Actinomycetota</taxon>
        <taxon>Actinomycetes</taxon>
        <taxon>Pseudonocardiales</taxon>
        <taxon>Pseudonocardiaceae</taxon>
        <taxon>Pseudonocardia</taxon>
    </lineage>
</organism>
<comment type="caution">
    <text evidence="1">The sequence shown here is derived from an EMBL/GenBank/DDBJ whole genome shotgun (WGS) entry which is preliminary data.</text>
</comment>
<dbReference type="Proteomes" id="UP001165283">
    <property type="component" value="Unassembled WGS sequence"/>
</dbReference>
<name>A0ABT1A5P5_9PSEU</name>
<evidence type="ECO:0000313" key="2">
    <source>
        <dbReference type="Proteomes" id="UP001165283"/>
    </source>
</evidence>
<reference evidence="1" key="1">
    <citation type="submission" date="2021-04" db="EMBL/GenBank/DDBJ databases">
        <title>Pseudonocardia sp. nov., isolated from sandy soil of mangrove forest.</title>
        <authorList>
            <person name="Zan Z."/>
            <person name="Huang R."/>
            <person name="Liu W."/>
        </authorList>
    </citation>
    <scope>NUCLEOTIDE SEQUENCE</scope>
    <source>
        <strain evidence="1">S2-4</strain>
    </source>
</reference>
<sequence length="55" mass="5316">MIVVCSASAGSGSSTSIVGVTGRWPVLLVEMVSPHVAARPGAVAAMPGAIAVPAE</sequence>
<accession>A0ABT1A5P5</accession>
<proteinExistence type="predicted"/>
<protein>
    <submittedName>
        <fullName evidence="1">Uncharacterized protein</fullName>
    </submittedName>
</protein>
<keyword evidence="2" id="KW-1185">Reference proteome</keyword>
<dbReference type="RefSeq" id="WP_252442196.1">
    <property type="nucleotide sequence ID" value="NZ_JAGSOV010000053.1"/>
</dbReference>